<dbReference type="SUPFAM" id="SSF53850">
    <property type="entry name" value="Periplasmic binding protein-like II"/>
    <property type="match status" value="1"/>
</dbReference>
<keyword evidence="4 9" id="KW-0732">Signal</keyword>
<evidence type="ECO:0000256" key="4">
    <source>
        <dbReference type="ARBA" id="ARBA00022729"/>
    </source>
</evidence>
<keyword evidence="6" id="KW-0564">Palmitate</keyword>
<dbReference type="PANTHER" id="PTHR43649:SF33">
    <property type="entry name" value="POLYGALACTURONAN_RHAMNOGALACTURONAN-BINDING PROTEIN YTCQ"/>
    <property type="match status" value="1"/>
</dbReference>
<evidence type="ECO:0000256" key="6">
    <source>
        <dbReference type="ARBA" id="ARBA00023139"/>
    </source>
</evidence>
<accession>A0A428MV18</accession>
<dbReference type="EMBL" id="RBVX01000045">
    <property type="protein sequence ID" value="RSL29980.1"/>
    <property type="molecule type" value="Genomic_DNA"/>
</dbReference>
<feature type="region of interest" description="Disordered" evidence="8">
    <location>
        <begin position="30"/>
        <end position="51"/>
    </location>
</feature>
<keyword evidence="3" id="KW-1003">Cell membrane</keyword>
<evidence type="ECO:0000256" key="9">
    <source>
        <dbReference type="SAM" id="SignalP"/>
    </source>
</evidence>
<feature type="signal peptide" evidence="9">
    <location>
        <begin position="1"/>
        <end position="22"/>
    </location>
</feature>
<evidence type="ECO:0000256" key="1">
    <source>
        <dbReference type="ARBA" id="ARBA00008520"/>
    </source>
</evidence>
<dbReference type="InterPro" id="IPR006059">
    <property type="entry name" value="SBP"/>
</dbReference>
<comment type="similarity">
    <text evidence="1">Belongs to the bacterial solute-binding protein 1 family.</text>
</comment>
<sequence>MKGRKFYSSVGVALLASTIALTGCSFSGNSGDDEASGDSGDNGSSSSDSGDQVTVDVFQFKVEFKEQFEELVAMYEEENPNVDINVKTVGGGNDYGASLKSSMSSGEEPDIFNIGGPTDVDEYEEYLADVSDTKAADAALDGTLTSVTKNGETLGLPFNQEGYGLLYNKKVFEEAGISADDIQTHEDLKQAVETLDSQKEDLGIEAPFAFPAKEQWVMGNHLANTFLADEFNHSVMEAYEAETVDFAMGDQMKRFLDLQNEYSIQPTLSLDYSQQVEEHFSLGNVAMIQQGNWVYNTIDSMDSEFAEENVGLLPIPVEGYERTIPVGVPNYWVVNKQMEDEVVQASKDFLDWMYTSETGKQFVTDEFKFVPAYEGYEDLDIADPISQEIYDYASEGNTQGWVFLGAPTAWTEDALGVAMQEYIAGDITWEEVEQQATSAWEESRQ</sequence>
<dbReference type="RefSeq" id="WP_125561428.1">
    <property type="nucleotide sequence ID" value="NZ_RBVX01000045.1"/>
</dbReference>
<organism evidence="10 11">
    <name type="scientific">Salibacterium salarium</name>
    <dbReference type="NCBI Taxonomy" id="284579"/>
    <lineage>
        <taxon>Bacteria</taxon>
        <taxon>Bacillati</taxon>
        <taxon>Bacillota</taxon>
        <taxon>Bacilli</taxon>
        <taxon>Bacillales</taxon>
        <taxon>Bacillaceae</taxon>
    </lineage>
</organism>
<dbReference type="Proteomes" id="UP000275076">
    <property type="component" value="Unassembled WGS sequence"/>
</dbReference>
<dbReference type="Gene3D" id="3.40.190.10">
    <property type="entry name" value="Periplasmic binding protein-like II"/>
    <property type="match status" value="2"/>
</dbReference>
<gene>
    <name evidence="10" type="ORF">D7Z54_28165</name>
</gene>
<dbReference type="OrthoDB" id="9763054at2"/>
<evidence type="ECO:0000256" key="3">
    <source>
        <dbReference type="ARBA" id="ARBA00022475"/>
    </source>
</evidence>
<keyword evidence="5" id="KW-0472">Membrane</keyword>
<protein>
    <submittedName>
        <fullName evidence="10">Carbohydrate ABC transporter substrate-binding protein</fullName>
    </submittedName>
</protein>
<evidence type="ECO:0000256" key="2">
    <source>
        <dbReference type="ARBA" id="ARBA00022448"/>
    </source>
</evidence>
<dbReference type="PANTHER" id="PTHR43649">
    <property type="entry name" value="ARABINOSE-BINDING PROTEIN-RELATED"/>
    <property type="match status" value="1"/>
</dbReference>
<reference evidence="10 11" key="1">
    <citation type="submission" date="2018-10" db="EMBL/GenBank/DDBJ databases">
        <title>Draft genome sequence of Bacillus salarius IM0101, isolated from a hypersaline soil in Inner Mongolia, China.</title>
        <authorList>
            <person name="Yamprayoonswat W."/>
            <person name="Boonvisut S."/>
            <person name="Jumpathong W."/>
            <person name="Sittihan S."/>
            <person name="Ruangsuj P."/>
            <person name="Wanthongcharoen S."/>
            <person name="Thongpramul N."/>
            <person name="Pimmason S."/>
            <person name="Yu B."/>
            <person name="Yasawong M."/>
        </authorList>
    </citation>
    <scope>NUCLEOTIDE SEQUENCE [LARGE SCALE GENOMIC DNA]</scope>
    <source>
        <strain evidence="10 11">IM0101</strain>
    </source>
</reference>
<dbReference type="PROSITE" id="PS51257">
    <property type="entry name" value="PROKAR_LIPOPROTEIN"/>
    <property type="match status" value="1"/>
</dbReference>
<dbReference type="Pfam" id="PF01547">
    <property type="entry name" value="SBP_bac_1"/>
    <property type="match status" value="1"/>
</dbReference>
<evidence type="ECO:0000256" key="5">
    <source>
        <dbReference type="ARBA" id="ARBA00023136"/>
    </source>
</evidence>
<dbReference type="InterPro" id="IPR006061">
    <property type="entry name" value="SBP_1_CS"/>
</dbReference>
<keyword evidence="11" id="KW-1185">Reference proteome</keyword>
<name>A0A428MV18_9BACI</name>
<feature type="compositionally biased region" description="Low complexity" evidence="8">
    <location>
        <begin position="37"/>
        <end position="51"/>
    </location>
</feature>
<comment type="caution">
    <text evidence="10">The sequence shown here is derived from an EMBL/GenBank/DDBJ whole genome shotgun (WGS) entry which is preliminary data.</text>
</comment>
<dbReference type="AlphaFoldDB" id="A0A428MV18"/>
<evidence type="ECO:0000256" key="8">
    <source>
        <dbReference type="SAM" id="MobiDB-lite"/>
    </source>
</evidence>
<evidence type="ECO:0000256" key="7">
    <source>
        <dbReference type="ARBA" id="ARBA00023288"/>
    </source>
</evidence>
<dbReference type="PROSITE" id="PS01037">
    <property type="entry name" value="SBP_BACTERIAL_1"/>
    <property type="match status" value="1"/>
</dbReference>
<feature type="chain" id="PRO_5038599421" evidence="9">
    <location>
        <begin position="23"/>
        <end position="445"/>
    </location>
</feature>
<dbReference type="InterPro" id="IPR050490">
    <property type="entry name" value="Bact_solute-bd_prot1"/>
</dbReference>
<evidence type="ECO:0000313" key="10">
    <source>
        <dbReference type="EMBL" id="RSL29980.1"/>
    </source>
</evidence>
<keyword evidence="7" id="KW-0449">Lipoprotein</keyword>
<proteinExistence type="inferred from homology"/>
<evidence type="ECO:0000313" key="11">
    <source>
        <dbReference type="Proteomes" id="UP000275076"/>
    </source>
</evidence>
<dbReference type="GO" id="GO:0055085">
    <property type="term" value="P:transmembrane transport"/>
    <property type="evidence" value="ECO:0007669"/>
    <property type="project" value="InterPro"/>
</dbReference>
<keyword evidence="2" id="KW-0813">Transport</keyword>